<dbReference type="Proteomes" id="UP001152795">
    <property type="component" value="Unassembled WGS sequence"/>
</dbReference>
<dbReference type="OrthoDB" id="6250588at2759"/>
<dbReference type="InterPro" id="IPR050951">
    <property type="entry name" value="Retrovirus_Pol_polyprotein"/>
</dbReference>
<feature type="non-terminal residue" evidence="2">
    <location>
        <position position="1"/>
    </location>
</feature>
<reference evidence="2" key="1">
    <citation type="submission" date="2020-04" db="EMBL/GenBank/DDBJ databases">
        <authorList>
            <person name="Alioto T."/>
            <person name="Alioto T."/>
            <person name="Gomez Garrido J."/>
        </authorList>
    </citation>
    <scope>NUCLEOTIDE SEQUENCE</scope>
    <source>
        <strain evidence="2">A484AB</strain>
    </source>
</reference>
<dbReference type="InterPro" id="IPR041577">
    <property type="entry name" value="RT_RNaseH_2"/>
</dbReference>
<protein>
    <submittedName>
        <fullName evidence="2">Uncharacterized protein</fullName>
    </submittedName>
</protein>
<dbReference type="SUPFAM" id="SSF56672">
    <property type="entry name" value="DNA/RNA polymerases"/>
    <property type="match status" value="1"/>
</dbReference>
<organism evidence="2 3">
    <name type="scientific">Paramuricea clavata</name>
    <name type="common">Red gorgonian</name>
    <name type="synonym">Violescent sea-whip</name>
    <dbReference type="NCBI Taxonomy" id="317549"/>
    <lineage>
        <taxon>Eukaryota</taxon>
        <taxon>Metazoa</taxon>
        <taxon>Cnidaria</taxon>
        <taxon>Anthozoa</taxon>
        <taxon>Octocorallia</taxon>
        <taxon>Malacalcyonacea</taxon>
        <taxon>Plexauridae</taxon>
        <taxon>Paramuricea</taxon>
    </lineage>
</organism>
<gene>
    <name evidence="2" type="ORF">PACLA_8A002462</name>
</gene>
<dbReference type="Gene3D" id="3.10.20.370">
    <property type="match status" value="1"/>
</dbReference>
<sequence>PFDWDKSHDAAFTQIKKLITEPPVLKYYESTKPLIIQCDASDHGLGGALIQEGKPVAVASRALTHAEIQYAQIEKELLAIVYGTERFHQYTYGRPVTVESDHKPLEVIHQKPLSAAPRRLQKMMMRLHQYDLTIVYKKGSEMLLADTLSRHHLDNSTDEARSVNSDLDQMDSSEDINEILNCEPTTMHTPRSHNERSRPTASQIIHPVRMARKLQRSISNNHPVLPSTRRTNNTRGPRV</sequence>
<dbReference type="InterPro" id="IPR043502">
    <property type="entry name" value="DNA/RNA_pol_sf"/>
</dbReference>
<dbReference type="AlphaFoldDB" id="A0A7D9K4D8"/>
<evidence type="ECO:0000256" key="1">
    <source>
        <dbReference type="ARBA" id="ARBA00023268"/>
    </source>
</evidence>
<proteinExistence type="predicted"/>
<accession>A0A7D9K4D8</accession>
<dbReference type="EMBL" id="CACRXK020026332">
    <property type="protein sequence ID" value="CAB4040129.1"/>
    <property type="molecule type" value="Genomic_DNA"/>
</dbReference>
<evidence type="ECO:0000313" key="3">
    <source>
        <dbReference type="Proteomes" id="UP001152795"/>
    </source>
</evidence>
<dbReference type="PANTHER" id="PTHR37984:SF5">
    <property type="entry name" value="PROTEIN NYNRIN-LIKE"/>
    <property type="match status" value="1"/>
</dbReference>
<dbReference type="FunFam" id="3.10.20.370:FF:000001">
    <property type="entry name" value="Retrovirus-related Pol polyprotein from transposon 17.6-like protein"/>
    <property type="match status" value="1"/>
</dbReference>
<name>A0A7D9K4D8_PARCT</name>
<dbReference type="GO" id="GO:0003824">
    <property type="term" value="F:catalytic activity"/>
    <property type="evidence" value="ECO:0007669"/>
    <property type="project" value="UniProtKB-KW"/>
</dbReference>
<dbReference type="PANTHER" id="PTHR37984">
    <property type="entry name" value="PROTEIN CBG26694"/>
    <property type="match status" value="1"/>
</dbReference>
<evidence type="ECO:0000313" key="2">
    <source>
        <dbReference type="EMBL" id="CAB4040129.1"/>
    </source>
</evidence>
<keyword evidence="1" id="KW-0511">Multifunctional enzyme</keyword>
<comment type="caution">
    <text evidence="2">The sequence shown here is derived from an EMBL/GenBank/DDBJ whole genome shotgun (WGS) entry which is preliminary data.</text>
</comment>
<dbReference type="Pfam" id="PF17919">
    <property type="entry name" value="RT_RNaseH_2"/>
    <property type="match status" value="1"/>
</dbReference>
<keyword evidence="3" id="KW-1185">Reference proteome</keyword>
<dbReference type="CDD" id="cd09274">
    <property type="entry name" value="RNase_HI_RT_Ty3"/>
    <property type="match status" value="1"/>
</dbReference>